<protein>
    <submittedName>
        <fullName evidence="2">Uncharacterized protein</fullName>
    </submittedName>
</protein>
<keyword evidence="1" id="KW-0472">Membrane</keyword>
<keyword evidence="1" id="KW-0812">Transmembrane</keyword>
<organism evidence="2 3">
    <name type="scientific">Pantoea rodasii</name>
    <dbReference type="NCBI Taxonomy" id="1076549"/>
    <lineage>
        <taxon>Bacteria</taxon>
        <taxon>Pseudomonadati</taxon>
        <taxon>Pseudomonadota</taxon>
        <taxon>Gammaproteobacteria</taxon>
        <taxon>Enterobacterales</taxon>
        <taxon>Erwiniaceae</taxon>
        <taxon>Pantoea</taxon>
    </lineage>
</organism>
<evidence type="ECO:0000313" key="2">
    <source>
        <dbReference type="EMBL" id="KHJ66379.1"/>
    </source>
</evidence>
<comment type="caution">
    <text evidence="2">The sequence shown here is derived from an EMBL/GenBank/DDBJ whole genome shotgun (WGS) entry which is preliminary data.</text>
</comment>
<dbReference type="EMBL" id="JTJJ01000086">
    <property type="protein sequence ID" value="KHJ66379.1"/>
    <property type="molecule type" value="Genomic_DNA"/>
</dbReference>
<evidence type="ECO:0000256" key="1">
    <source>
        <dbReference type="SAM" id="Phobius"/>
    </source>
</evidence>
<dbReference type="RefSeq" id="WP_039334547.1">
    <property type="nucleotide sequence ID" value="NZ_JTJJ01000086.1"/>
</dbReference>
<sequence length="132" mass="14616">MRNRKREQRLIRVITLLDGAELGHDRERIMDLLHSARRACREGDADAACQFSSNALRSLTALSGRLQASGTAAETLAPLATAVELLLPEDMTQERSLPAMFMAEPLTWRLVMLCIPLFSAGVIAGLWRLLNT</sequence>
<dbReference type="AlphaFoldDB" id="A0A0B1R172"/>
<name>A0A0B1R172_9GAMM</name>
<evidence type="ECO:0000313" key="3">
    <source>
        <dbReference type="Proteomes" id="UP000030853"/>
    </source>
</evidence>
<dbReference type="Proteomes" id="UP000030853">
    <property type="component" value="Unassembled WGS sequence"/>
</dbReference>
<proteinExistence type="predicted"/>
<gene>
    <name evidence="2" type="ORF">QU24_19700</name>
</gene>
<reference evidence="2 3" key="1">
    <citation type="submission" date="2014-11" db="EMBL/GenBank/DDBJ databases">
        <title>Genome sequencing of Pantoea rodasii ND03.</title>
        <authorList>
            <person name="Muhamad Yunos N.Y."/>
            <person name="Chan K.-G."/>
        </authorList>
    </citation>
    <scope>NUCLEOTIDE SEQUENCE [LARGE SCALE GENOMIC DNA]</scope>
    <source>
        <strain evidence="2 3">ND03</strain>
    </source>
</reference>
<keyword evidence="1" id="KW-1133">Transmembrane helix</keyword>
<feature type="transmembrane region" description="Helical" evidence="1">
    <location>
        <begin position="110"/>
        <end position="130"/>
    </location>
</feature>
<accession>A0A0B1R172</accession>